<keyword evidence="2" id="KW-0472">Membrane</keyword>
<dbReference type="Pfam" id="PF07591">
    <property type="entry name" value="PT-HINT"/>
    <property type="match status" value="1"/>
</dbReference>
<dbReference type="PROSITE" id="PS50817">
    <property type="entry name" value="INTEIN_N_TER"/>
    <property type="match status" value="1"/>
</dbReference>
<dbReference type="InterPro" id="IPR006141">
    <property type="entry name" value="Intein_N"/>
</dbReference>
<name>A0A7Y9X5I2_9ACTN</name>
<accession>A0A7Y9X5I2</accession>
<dbReference type="InterPro" id="IPR003587">
    <property type="entry name" value="Hint_dom_N"/>
</dbReference>
<reference evidence="5 6" key="1">
    <citation type="submission" date="2020-07" db="EMBL/GenBank/DDBJ databases">
        <title>Sequencing the genomes of 1000 actinobacteria strains.</title>
        <authorList>
            <person name="Klenk H.-P."/>
        </authorList>
    </citation>
    <scope>NUCLEOTIDE SEQUENCE [LARGE SCALE GENOMIC DNA]</scope>
    <source>
        <strain evidence="5 6">DSM 45876</strain>
    </source>
</reference>
<keyword evidence="1" id="KW-0175">Coiled coil</keyword>
<dbReference type="SMART" id="SM00306">
    <property type="entry name" value="HintN"/>
    <property type="match status" value="1"/>
</dbReference>
<keyword evidence="2" id="KW-0812">Transmembrane</keyword>
<keyword evidence="3" id="KW-0732">Signal</keyword>
<feature type="transmembrane region" description="Helical" evidence="2">
    <location>
        <begin position="1058"/>
        <end position="1086"/>
    </location>
</feature>
<dbReference type="SUPFAM" id="SSF51294">
    <property type="entry name" value="Hedgehog/intein (Hint) domain"/>
    <property type="match status" value="1"/>
</dbReference>
<feature type="transmembrane region" description="Helical" evidence="2">
    <location>
        <begin position="1107"/>
        <end position="1131"/>
    </location>
</feature>
<dbReference type="EMBL" id="JACCHK010000001">
    <property type="protein sequence ID" value="NYH45511.1"/>
    <property type="molecule type" value="Genomic_DNA"/>
</dbReference>
<feature type="domain" description="Hint" evidence="4">
    <location>
        <begin position="1171"/>
        <end position="1272"/>
    </location>
</feature>
<dbReference type="InterPro" id="IPR005506">
    <property type="entry name" value="DUF312_ALF"/>
</dbReference>
<evidence type="ECO:0000259" key="4">
    <source>
        <dbReference type="SMART" id="SM00306"/>
    </source>
</evidence>
<keyword evidence="2" id="KW-1133">Transmembrane helix</keyword>
<feature type="coiled-coil region" evidence="1">
    <location>
        <begin position="912"/>
        <end position="939"/>
    </location>
</feature>
<dbReference type="PANTHER" id="PTHR23242:SF9">
    <property type="entry name" value="TRANSCRIPTION FACTOR HOXA13"/>
    <property type="match status" value="1"/>
</dbReference>
<protein>
    <recommendedName>
        <fullName evidence="4">Hint domain-containing protein</fullName>
    </recommendedName>
</protein>
<gene>
    <name evidence="5" type="ORF">HNR22_005238</name>
</gene>
<dbReference type="PANTHER" id="PTHR23242">
    <property type="entry name" value="TRANSCRIPTION FACTOR HOXA13"/>
    <property type="match status" value="1"/>
</dbReference>
<dbReference type="Gene3D" id="2.170.16.10">
    <property type="entry name" value="Hedgehog/Intein (Hint) domain"/>
    <property type="match status" value="1"/>
</dbReference>
<feature type="chain" id="PRO_5030746956" description="Hint domain-containing protein" evidence="3">
    <location>
        <begin position="46"/>
        <end position="1477"/>
    </location>
</feature>
<proteinExistence type="predicted"/>
<evidence type="ECO:0000256" key="2">
    <source>
        <dbReference type="SAM" id="Phobius"/>
    </source>
</evidence>
<dbReference type="InterPro" id="IPR030934">
    <property type="entry name" value="Intein_C"/>
</dbReference>
<dbReference type="NCBIfam" id="TIGR01443">
    <property type="entry name" value="intein_Cterm"/>
    <property type="match status" value="1"/>
</dbReference>
<evidence type="ECO:0000256" key="1">
    <source>
        <dbReference type="SAM" id="Coils"/>
    </source>
</evidence>
<sequence>MILKSSMPLVVPRRLGTTRRWQAVLACLTALAVLASLLHPTPARAEDPLPPPVDRAPVVQAWLYGGAQVRAAAEMALVGSPEQVRAFIEGKWQEAQRLDDRDAVVAVIADSGPSVRGAAQSALNAADAGDAYAIRRFLDYGWQQPSDTDARVQVNQLMAAGGAQVKAAAQQALDTSDPSVWREFVDAGWQSRWLVDQRVRVNQAMASGGTAVKAAGQKALDAGTPEALESFLAYGWSVAAARDQETESLTALQAQAQAQGEVAAQETQRAVDEGARAKEAAAAARRSAQQAAAATNAARNDTREAAAQAKRAAVAAQKAAAAAKVAVQAAASAQRAARAAAAAAQRAASAASKAEQAATKAYNAAANAATDASKADAARIIAQEAKDNARLTRDLATSAHLAGQAIQAGLGAVEAARLAALEAKHASDANDEATGYANAAGADASAAVAAAKQARADADRALRAADAAQNYLMVAAQAAFRARDAANRAAQHAEQAADAAIDAANHAGDAATAAQRATEAANAATAAAQAAAETAGQAIEVYNAARTADAERIAVMLDQGVEAARQASGLYDQAQAAAKWDAVQAAQRDAETNRLVDEAVNPATDPAVAVTAGRKAALNLMSSRGAWTRQAAQAALAGGDLQVMEFVRTGIASAAGQDDRVTLRDLAITDNTALRDAALAALAGSDAQVSQFLQTQNYSGRLTQDRLKVNQILSAAKTAGDTYLAQQAQVALDSGDGQVLREFIAAGQYRAATVGQRVQVNTILASPDSGPEVKAAAQIALDGPPPGLRQFLDEGRYAAAERDQDAAAHLAVAAGLVQRINQTAKTATENALKAQSVAAQARKDAAAAANYASQAALSAQQAAGYAAQAAQYANQASQSAEKAAIAVQTAKAAATRAAASARSAIRSAAWAVASHEQAIQSANEARASANRALDSALAAGKSAEEAQAAAEEAYGKFLSVRGAEIGKCHAEYASGPASDIERFLAGTQGDWYRNCVSNVIADPVELAKRAYSNSAYCSVYPEGSQLSKNCLASVLTPEFTGDQTLVMITETLKGITAALIPIAIAVGIGCVATLVCGIVAGTLLDIGDVGLNIYKYFNGDQSLANTLLHLGGIALEALAFAGIAKLVGAGFKAAKQLYELSRAAKVAEAEISLLTLALAKLKRLPSCLAGGNSFAPETPVLLADGTSKPIADVRVGDRVLATDSLTGSSRGEPVVDLIRSVDTELTELTVWQPTGQRAVLRTTPKHPFFVPATHSWTGAGELAPGTVLHTPDGSDARVTTVRTHPGHRTMFNLTVHRTHTYYVLAGETPILVHNGGCKDVVLGLNGPSEGLGSDALRDLLNKDGLNVTTYNGSPWGDMDPDTNNKLPLWIGMVKAAIKDPSVKIYVTLDGLDGGDDAFLKLRTAVRRGKSMSPENAMAGQGTSWEMAQLINAIILGPADGGRDRKSVQFFLNGENISADLWSKLPTTDAGWREFKDM</sequence>
<dbReference type="CDD" id="cd00081">
    <property type="entry name" value="Hint"/>
    <property type="match status" value="1"/>
</dbReference>
<evidence type="ECO:0000313" key="5">
    <source>
        <dbReference type="EMBL" id="NYH45511.1"/>
    </source>
</evidence>
<dbReference type="Pfam" id="PF15531">
    <property type="entry name" value="Ntox27"/>
    <property type="match status" value="1"/>
</dbReference>
<comment type="caution">
    <text evidence="5">The sequence shown here is derived from an EMBL/GenBank/DDBJ whole genome shotgun (WGS) entry which is preliminary data.</text>
</comment>
<dbReference type="GO" id="GO:0016539">
    <property type="term" value="P:intein-mediated protein splicing"/>
    <property type="evidence" value="ECO:0007669"/>
    <property type="project" value="InterPro"/>
</dbReference>
<evidence type="ECO:0000313" key="6">
    <source>
        <dbReference type="Proteomes" id="UP000523545"/>
    </source>
</evidence>
<dbReference type="InterPro" id="IPR036844">
    <property type="entry name" value="Hint_dom_sf"/>
</dbReference>
<dbReference type="Pfam" id="PF03752">
    <property type="entry name" value="ALF"/>
    <property type="match status" value="7"/>
</dbReference>
<organism evidence="5 6">
    <name type="scientific">Micromonospora jinlongensis</name>
    <dbReference type="NCBI Taxonomy" id="1287877"/>
    <lineage>
        <taxon>Bacteria</taxon>
        <taxon>Bacillati</taxon>
        <taxon>Actinomycetota</taxon>
        <taxon>Actinomycetes</taxon>
        <taxon>Micromonosporales</taxon>
        <taxon>Micromonosporaceae</taxon>
        <taxon>Micromonospora</taxon>
    </lineage>
</organism>
<feature type="signal peptide" evidence="3">
    <location>
        <begin position="1"/>
        <end position="45"/>
    </location>
</feature>
<keyword evidence="6" id="KW-1185">Reference proteome</keyword>
<dbReference type="InterPro" id="IPR029112">
    <property type="entry name" value="Ntox27"/>
</dbReference>
<dbReference type="Proteomes" id="UP000523545">
    <property type="component" value="Unassembled WGS sequence"/>
</dbReference>
<evidence type="ECO:0000256" key="3">
    <source>
        <dbReference type="SAM" id="SignalP"/>
    </source>
</evidence>